<keyword evidence="2" id="KW-1185">Reference proteome</keyword>
<sequence length="228" mass="25296">MTTEHFVLQTARAATIQVGGRQHDIVLGCIERRAWPVRSAVRVLWWHDECGQVLLYILCDARAIEILGVADSVVVEQHGGLEVPMRRDVPIVGGGLVVACGEHQNGRCVRSRKAVLRIVDLHRETVATRAITPEERHLRVRVHGVEDTTISIEVVEAACGKLPILAKDDLVRVSGNLLFFGRWGEWRTRRAGIESPETIGKLEQSVVKIVHAGVQVPSQSEYADAPFR</sequence>
<evidence type="ECO:0000313" key="2">
    <source>
        <dbReference type="Proteomes" id="UP001379533"/>
    </source>
</evidence>
<gene>
    <name evidence="1" type="ORF">LZC95_51900</name>
</gene>
<dbReference type="EMBL" id="CP089982">
    <property type="protein sequence ID" value="WXA94916.1"/>
    <property type="molecule type" value="Genomic_DNA"/>
</dbReference>
<evidence type="ECO:0000313" key="1">
    <source>
        <dbReference type="EMBL" id="WXA94916.1"/>
    </source>
</evidence>
<organism evidence="1 2">
    <name type="scientific">Pendulispora brunnea</name>
    <dbReference type="NCBI Taxonomy" id="2905690"/>
    <lineage>
        <taxon>Bacteria</taxon>
        <taxon>Pseudomonadati</taxon>
        <taxon>Myxococcota</taxon>
        <taxon>Myxococcia</taxon>
        <taxon>Myxococcales</taxon>
        <taxon>Sorangiineae</taxon>
        <taxon>Pendulisporaceae</taxon>
        <taxon>Pendulispora</taxon>
    </lineage>
</organism>
<proteinExistence type="predicted"/>
<reference evidence="1 2" key="1">
    <citation type="submission" date="2021-12" db="EMBL/GenBank/DDBJ databases">
        <title>Discovery of the Pendulisporaceae a myxobacterial family with distinct sporulation behavior and unique specialized metabolism.</title>
        <authorList>
            <person name="Garcia R."/>
            <person name="Popoff A."/>
            <person name="Bader C.D."/>
            <person name="Loehr J."/>
            <person name="Walesch S."/>
            <person name="Walt C."/>
            <person name="Boldt J."/>
            <person name="Bunk B."/>
            <person name="Haeckl F.J.F.P.J."/>
            <person name="Gunesch A.P."/>
            <person name="Birkelbach J."/>
            <person name="Nuebel U."/>
            <person name="Pietschmann T."/>
            <person name="Bach T."/>
            <person name="Mueller R."/>
        </authorList>
    </citation>
    <scope>NUCLEOTIDE SEQUENCE [LARGE SCALE GENOMIC DNA]</scope>
    <source>
        <strain evidence="1 2">MSr12523</strain>
    </source>
</reference>
<name>A0ABZ2K8C3_9BACT</name>
<accession>A0ABZ2K8C3</accession>
<protein>
    <submittedName>
        <fullName evidence="1">Uncharacterized protein</fullName>
    </submittedName>
</protein>
<dbReference type="Proteomes" id="UP001379533">
    <property type="component" value="Chromosome"/>
</dbReference>